<dbReference type="GO" id="GO:0005783">
    <property type="term" value="C:endoplasmic reticulum"/>
    <property type="evidence" value="ECO:0007669"/>
    <property type="project" value="TreeGrafter"/>
</dbReference>
<evidence type="ECO:0000256" key="13">
    <source>
        <dbReference type="ARBA" id="ARBA00042649"/>
    </source>
</evidence>
<keyword evidence="14" id="KW-0812">Transmembrane</keyword>
<name>A0AAJ7FPE0_CEPCN</name>
<dbReference type="Gene3D" id="3.40.640.10">
    <property type="entry name" value="Type I PLP-dependent aspartate aminotransferase-like (Major domain)"/>
    <property type="match status" value="1"/>
</dbReference>
<dbReference type="PANTHER" id="PTHR13693:SF2">
    <property type="entry name" value="SERINE PALMITOYLTRANSFERASE 1"/>
    <property type="match status" value="1"/>
</dbReference>
<organism evidence="16 17">
    <name type="scientific">Cephus cinctus</name>
    <name type="common">Wheat stem sawfly</name>
    <dbReference type="NCBI Taxonomy" id="211228"/>
    <lineage>
        <taxon>Eukaryota</taxon>
        <taxon>Metazoa</taxon>
        <taxon>Ecdysozoa</taxon>
        <taxon>Arthropoda</taxon>
        <taxon>Hexapoda</taxon>
        <taxon>Insecta</taxon>
        <taxon>Pterygota</taxon>
        <taxon>Neoptera</taxon>
        <taxon>Endopterygota</taxon>
        <taxon>Hymenoptera</taxon>
        <taxon>Cephoidea</taxon>
        <taxon>Cephidae</taxon>
        <taxon>Cephus</taxon>
    </lineage>
</organism>
<keyword evidence="8" id="KW-0746">Sphingolipid metabolism</keyword>
<keyword evidence="7" id="KW-0663">Pyridoxal phosphate</keyword>
<dbReference type="GO" id="GO:0004758">
    <property type="term" value="F:serine C-palmitoyltransferase activity"/>
    <property type="evidence" value="ECO:0007669"/>
    <property type="project" value="UniProtKB-EC"/>
</dbReference>
<evidence type="ECO:0000256" key="11">
    <source>
        <dbReference type="ARBA" id="ARBA00041066"/>
    </source>
</evidence>
<evidence type="ECO:0000256" key="9">
    <source>
        <dbReference type="ARBA" id="ARBA00023098"/>
    </source>
</evidence>
<dbReference type="Pfam" id="PF00155">
    <property type="entry name" value="Aminotran_1_2"/>
    <property type="match status" value="1"/>
</dbReference>
<evidence type="ECO:0000256" key="4">
    <source>
        <dbReference type="ARBA" id="ARBA00008392"/>
    </source>
</evidence>
<dbReference type="FunFam" id="3.40.640.10:FF:000049">
    <property type="entry name" value="serine palmitoyltransferase 1 isoform X1"/>
    <property type="match status" value="1"/>
</dbReference>
<dbReference type="GO" id="GO:0030170">
    <property type="term" value="F:pyridoxal phosphate binding"/>
    <property type="evidence" value="ECO:0007669"/>
    <property type="project" value="InterPro"/>
</dbReference>
<evidence type="ECO:0000313" key="17">
    <source>
        <dbReference type="RefSeq" id="XP_015601770.1"/>
    </source>
</evidence>
<evidence type="ECO:0000256" key="3">
    <source>
        <dbReference type="ARBA" id="ARBA00004991"/>
    </source>
</evidence>
<evidence type="ECO:0000256" key="1">
    <source>
        <dbReference type="ARBA" id="ARBA00001933"/>
    </source>
</evidence>
<comment type="similarity">
    <text evidence="4">Belongs to the class-II pyridoxal-phosphate-dependent aminotransferase family.</text>
</comment>
<evidence type="ECO:0000256" key="2">
    <source>
        <dbReference type="ARBA" id="ARBA00004760"/>
    </source>
</evidence>
<evidence type="ECO:0000259" key="15">
    <source>
        <dbReference type="Pfam" id="PF00155"/>
    </source>
</evidence>
<evidence type="ECO:0000256" key="8">
    <source>
        <dbReference type="ARBA" id="ARBA00022919"/>
    </source>
</evidence>
<keyword evidence="16" id="KW-1185">Reference proteome</keyword>
<reference evidence="17" key="1">
    <citation type="submission" date="2025-08" db="UniProtKB">
        <authorList>
            <consortium name="RefSeq"/>
        </authorList>
    </citation>
    <scope>IDENTIFICATION</scope>
</reference>
<keyword evidence="14" id="KW-0472">Membrane</keyword>
<evidence type="ECO:0000256" key="6">
    <source>
        <dbReference type="ARBA" id="ARBA00022679"/>
    </source>
</evidence>
<dbReference type="InterPro" id="IPR004839">
    <property type="entry name" value="Aminotransferase_I/II_large"/>
</dbReference>
<evidence type="ECO:0000313" key="16">
    <source>
        <dbReference type="Proteomes" id="UP000694920"/>
    </source>
</evidence>
<dbReference type="RefSeq" id="XP_015601770.1">
    <property type="nucleotide sequence ID" value="XM_015746284.2"/>
</dbReference>
<dbReference type="InterPro" id="IPR050087">
    <property type="entry name" value="AON_synthase_class-II"/>
</dbReference>
<accession>A0AAJ7FPE0</accession>
<keyword evidence="6" id="KW-0808">Transferase</keyword>
<dbReference type="Proteomes" id="UP000694920">
    <property type="component" value="Unplaced"/>
</dbReference>
<keyword evidence="10" id="KW-0012">Acyltransferase</keyword>
<comment type="pathway">
    <text evidence="2">Lipid metabolism; sphingolipid metabolism.</text>
</comment>
<keyword evidence="9" id="KW-0443">Lipid metabolism</keyword>
<sequence length="468" mass="52615">MNSKFAFLESMDILNTIPQYHTLLAALLVLWLLWLIAKRRYGNHRTVLSDDEVQCKLAEWQPEPLVPKTEKNHPSLTPKHITSRVGKRIIVNGKDCLNLGTHNYLGFLENKEIQEKAVATIKKYGVGSCGPRGFYGTVDVHLELEERLANFMEMEEAIVYSYGFSTTASAISAYCKRNDLVFTDEKVNFAIQKGLDASRSNIKYFQHNDVQDLESLLIKQAELDTKNPKKATRRRRFLIVEGIYTNTGQICPLPELVTLCRKYKLRIFVDESISFGTLGKCGKGVTEHFGVPRHEVDMIIGSLEGTIGSIGGFCVGSSFVIEHQRLSGLGYCFSASLPPLLTSAAITSIDIMERDPQIFMTLKEICVIADQGLREIEYFEVSSFPESPVKHLYLKNALQPAEEQKVLTSISNKCIENNVAIIVPAYLPVERDLPRPSLRICVSVLLKKTDIDFALKTLVTSTKEVLFQ</sequence>
<comment type="pathway">
    <text evidence="3">Sphingolipid metabolism.</text>
</comment>
<dbReference type="CTD" id="36448"/>
<dbReference type="EC" id="2.3.1.50" evidence="5"/>
<dbReference type="InterPro" id="IPR015424">
    <property type="entry name" value="PyrdxlP-dep_Trfase"/>
</dbReference>
<keyword evidence="14" id="KW-1133">Transmembrane helix</keyword>
<protein>
    <recommendedName>
        <fullName evidence="11">Serine palmitoyltransferase 1</fullName>
        <ecNumber evidence="5">2.3.1.50</ecNumber>
    </recommendedName>
    <alternativeName>
        <fullName evidence="12">Long chain base biosynthesis protein 1</fullName>
    </alternativeName>
    <alternativeName>
        <fullName evidence="13">Serine-palmitoyl-CoA transferase 1</fullName>
    </alternativeName>
</protein>
<feature type="transmembrane region" description="Helical" evidence="14">
    <location>
        <begin position="20"/>
        <end position="37"/>
    </location>
</feature>
<dbReference type="GO" id="GO:0016020">
    <property type="term" value="C:membrane"/>
    <property type="evidence" value="ECO:0007669"/>
    <property type="project" value="GOC"/>
</dbReference>
<dbReference type="SUPFAM" id="SSF53383">
    <property type="entry name" value="PLP-dependent transferases"/>
    <property type="match status" value="1"/>
</dbReference>
<evidence type="ECO:0000256" key="7">
    <source>
        <dbReference type="ARBA" id="ARBA00022898"/>
    </source>
</evidence>
<feature type="domain" description="Aminotransferase class I/classII large" evidence="15">
    <location>
        <begin position="94"/>
        <end position="449"/>
    </location>
</feature>
<dbReference type="PANTHER" id="PTHR13693">
    <property type="entry name" value="CLASS II AMINOTRANSFERASE/8-AMINO-7-OXONONANOATE SYNTHASE"/>
    <property type="match status" value="1"/>
</dbReference>
<dbReference type="GeneID" id="107270870"/>
<dbReference type="AlphaFoldDB" id="A0AAJ7FPE0"/>
<proteinExistence type="inferred from homology"/>
<evidence type="ECO:0000256" key="10">
    <source>
        <dbReference type="ARBA" id="ARBA00023315"/>
    </source>
</evidence>
<evidence type="ECO:0000256" key="14">
    <source>
        <dbReference type="SAM" id="Phobius"/>
    </source>
</evidence>
<dbReference type="Gene3D" id="3.90.1150.10">
    <property type="entry name" value="Aspartate Aminotransferase, domain 1"/>
    <property type="match status" value="1"/>
</dbReference>
<dbReference type="GO" id="GO:0046512">
    <property type="term" value="P:sphingosine biosynthetic process"/>
    <property type="evidence" value="ECO:0007669"/>
    <property type="project" value="TreeGrafter"/>
</dbReference>
<evidence type="ECO:0000256" key="12">
    <source>
        <dbReference type="ARBA" id="ARBA00041765"/>
    </source>
</evidence>
<dbReference type="InterPro" id="IPR015422">
    <property type="entry name" value="PyrdxlP-dep_Trfase_small"/>
</dbReference>
<gene>
    <name evidence="17" type="primary">LOC107270870</name>
</gene>
<dbReference type="InterPro" id="IPR015421">
    <property type="entry name" value="PyrdxlP-dep_Trfase_major"/>
</dbReference>
<dbReference type="KEGG" id="ccin:107270870"/>
<evidence type="ECO:0000256" key="5">
    <source>
        <dbReference type="ARBA" id="ARBA00013220"/>
    </source>
</evidence>
<comment type="cofactor">
    <cofactor evidence="1">
        <name>pyridoxal 5'-phosphate</name>
        <dbReference type="ChEBI" id="CHEBI:597326"/>
    </cofactor>
</comment>
<dbReference type="GO" id="GO:0046513">
    <property type="term" value="P:ceramide biosynthetic process"/>
    <property type="evidence" value="ECO:0007669"/>
    <property type="project" value="TreeGrafter"/>
</dbReference>